<dbReference type="EMBL" id="DF846919">
    <property type="protein sequence ID" value="GAT51148.1"/>
    <property type="molecule type" value="Genomic_DNA"/>
</dbReference>
<protein>
    <submittedName>
        <fullName evidence="2">Uncharacterized protein</fullName>
    </submittedName>
</protein>
<reference evidence="2" key="1">
    <citation type="submission" date="2014-09" db="EMBL/GenBank/DDBJ databases">
        <title>Genome sequence of the luminous mushroom Mycena chlorophos for searching fungal bioluminescence genes.</title>
        <authorList>
            <person name="Tanaka Y."/>
            <person name="Kasuga D."/>
            <person name="Oba Y."/>
            <person name="Hase S."/>
            <person name="Sato K."/>
            <person name="Oba Y."/>
            <person name="Sakakibara Y."/>
        </authorList>
    </citation>
    <scope>NUCLEOTIDE SEQUENCE</scope>
</reference>
<feature type="region of interest" description="Disordered" evidence="1">
    <location>
        <begin position="1"/>
        <end position="20"/>
    </location>
</feature>
<feature type="region of interest" description="Disordered" evidence="1">
    <location>
        <begin position="27"/>
        <end position="47"/>
    </location>
</feature>
<gene>
    <name evidence="2" type="ORF">MCHLO_08312</name>
</gene>
<name>A0ABQ0LJ57_MYCCL</name>
<evidence type="ECO:0000256" key="1">
    <source>
        <dbReference type="SAM" id="MobiDB-lite"/>
    </source>
</evidence>
<organism evidence="2 3">
    <name type="scientific">Mycena chlorophos</name>
    <name type="common">Agaric fungus</name>
    <name type="synonym">Agaricus chlorophos</name>
    <dbReference type="NCBI Taxonomy" id="658473"/>
    <lineage>
        <taxon>Eukaryota</taxon>
        <taxon>Fungi</taxon>
        <taxon>Dikarya</taxon>
        <taxon>Basidiomycota</taxon>
        <taxon>Agaricomycotina</taxon>
        <taxon>Agaricomycetes</taxon>
        <taxon>Agaricomycetidae</taxon>
        <taxon>Agaricales</taxon>
        <taxon>Marasmiineae</taxon>
        <taxon>Mycenaceae</taxon>
        <taxon>Mycena</taxon>
    </lineage>
</organism>
<evidence type="ECO:0000313" key="2">
    <source>
        <dbReference type="EMBL" id="GAT51148.1"/>
    </source>
</evidence>
<proteinExistence type="predicted"/>
<accession>A0ABQ0LJ57</accession>
<sequence>MIQETHADRGELIPAKLDHEKFVVPEEEGDQTLKGAPRGPVALDPDSPQITQEQLQEIMENLMSDKIGELLKQLNGGR</sequence>
<evidence type="ECO:0000313" key="3">
    <source>
        <dbReference type="Proteomes" id="UP000815677"/>
    </source>
</evidence>
<keyword evidence="3" id="KW-1185">Reference proteome</keyword>
<dbReference type="Proteomes" id="UP000815677">
    <property type="component" value="Unassembled WGS sequence"/>
</dbReference>